<accession>A0A0B7B539</accession>
<proteinExistence type="predicted"/>
<evidence type="ECO:0000313" key="1">
    <source>
        <dbReference type="EMBL" id="CEK87406.1"/>
    </source>
</evidence>
<gene>
    <name evidence="1" type="primary">ORF159065</name>
</gene>
<organism evidence="1">
    <name type="scientific">Arion vulgaris</name>
    <dbReference type="NCBI Taxonomy" id="1028688"/>
    <lineage>
        <taxon>Eukaryota</taxon>
        <taxon>Metazoa</taxon>
        <taxon>Spiralia</taxon>
        <taxon>Lophotrochozoa</taxon>
        <taxon>Mollusca</taxon>
        <taxon>Gastropoda</taxon>
        <taxon>Heterobranchia</taxon>
        <taxon>Euthyneura</taxon>
        <taxon>Panpulmonata</taxon>
        <taxon>Eupulmonata</taxon>
        <taxon>Stylommatophora</taxon>
        <taxon>Helicina</taxon>
        <taxon>Arionoidea</taxon>
        <taxon>Arionidae</taxon>
        <taxon>Arion</taxon>
    </lineage>
</organism>
<dbReference type="EMBL" id="HACG01040541">
    <property type="protein sequence ID" value="CEK87406.1"/>
    <property type="molecule type" value="Transcribed_RNA"/>
</dbReference>
<protein>
    <submittedName>
        <fullName evidence="1">Uncharacterized protein</fullName>
    </submittedName>
</protein>
<dbReference type="AlphaFoldDB" id="A0A0B7B539"/>
<name>A0A0B7B539_9EUPU</name>
<sequence>MRWCSTAKLFRLFVLYAPKHKKTPFTLPEIEPGSPKWEPVLLFIRPNARRPV</sequence>
<reference evidence="1" key="1">
    <citation type="submission" date="2014-12" db="EMBL/GenBank/DDBJ databases">
        <title>Insight into the proteome of Arion vulgaris.</title>
        <authorList>
            <person name="Aradska J."/>
            <person name="Bulat T."/>
            <person name="Smidak R."/>
            <person name="Sarate P."/>
            <person name="Gangsoo J."/>
            <person name="Sialana F."/>
            <person name="Bilban M."/>
            <person name="Lubec G."/>
        </authorList>
    </citation>
    <scope>NUCLEOTIDE SEQUENCE</scope>
    <source>
        <tissue evidence="1">Skin</tissue>
    </source>
</reference>